<name>Q22M10_TETTS</name>
<evidence type="ECO:0000313" key="3">
    <source>
        <dbReference type="Proteomes" id="UP000009168"/>
    </source>
</evidence>
<proteinExistence type="predicted"/>
<keyword evidence="1" id="KW-0175">Coiled coil</keyword>
<dbReference type="Proteomes" id="UP000009168">
    <property type="component" value="Unassembled WGS sequence"/>
</dbReference>
<evidence type="ECO:0008006" key="4">
    <source>
        <dbReference type="Google" id="ProtNLM"/>
    </source>
</evidence>
<evidence type="ECO:0000313" key="2">
    <source>
        <dbReference type="EMBL" id="EAR86661.2"/>
    </source>
</evidence>
<keyword evidence="3" id="KW-1185">Reference proteome</keyword>
<organism evidence="2 3">
    <name type="scientific">Tetrahymena thermophila (strain SB210)</name>
    <dbReference type="NCBI Taxonomy" id="312017"/>
    <lineage>
        <taxon>Eukaryota</taxon>
        <taxon>Sar</taxon>
        <taxon>Alveolata</taxon>
        <taxon>Ciliophora</taxon>
        <taxon>Intramacronucleata</taxon>
        <taxon>Oligohymenophorea</taxon>
        <taxon>Hymenostomatida</taxon>
        <taxon>Tetrahymenina</taxon>
        <taxon>Tetrahymenidae</taxon>
        <taxon>Tetrahymena</taxon>
    </lineage>
</organism>
<gene>
    <name evidence="2" type="ORF">TTHERM_00039090</name>
</gene>
<dbReference type="GeneID" id="7841423"/>
<feature type="coiled-coil region" evidence="1">
    <location>
        <begin position="146"/>
        <end position="173"/>
    </location>
</feature>
<sequence>MEKFELKCPKHPQKKIKFLVNSIYNDQQVLICSKCIIDSEIRKGEFILISQIMQQGDDNLIQKWPPLEDSQIIKKLVDLTQENNNITLMNNVNGFFEDLKQKILEKIGTIQKIVMTKASDLSNQNEQIIQKYKEISQIHQLRQLLMNEKKQDYNNLEQKCKQLIKELELQKEKNQLIFQELYFNMSQVGKDIDFQSTNVIQEQILLLLDRFNFLQEKQNEEQEEIDKRANSQLLNNKPTIQYEKINNSDRIYKLISNESNYCSKQFLKDIKQILKSIEPLLSQIEAQDIYQKDKEPIKFKNLKKENMEKIESYAQHIYKINQKKKQYIKQIEQSKQIKEINKILNFRLNYLTDSFKNNFYEYLIETYPFLSSIDVDQITTSSENISSLQQLNDQETNELTLLIKKRLEFNQQNVSDSKYIVDQLYQQLSIYIPQNDIRNLFSRFPIFDLIKINRTIDILQKIYFYEDSNKNELLIKKHSNNQITIESNNQIQFSVLCLQNFTFEKNNRYIIRIKVEQQRYYSEIQFSVGLLYQSRYLKYFNYQNSLQTQQVPFSNGNQIEIRIHINESIFEVLDYPNYNTKIVMMNYQSKYQLQSQFNHKLFLNLYKNANISIMEAYIDKEQQ</sequence>
<dbReference type="EMBL" id="GG662720">
    <property type="protein sequence ID" value="EAR86661.2"/>
    <property type="molecule type" value="Genomic_DNA"/>
</dbReference>
<dbReference type="KEGG" id="tet:TTHERM_00039090"/>
<dbReference type="RefSeq" id="XP_977210.2">
    <property type="nucleotide sequence ID" value="XM_972117.2"/>
</dbReference>
<accession>Q22M10</accession>
<dbReference type="HOGENOM" id="CLU_689823_0_0_1"/>
<dbReference type="AlphaFoldDB" id="Q22M10"/>
<protein>
    <recommendedName>
        <fullName evidence="4">Zinc carboxypeptidase family protein</fullName>
    </recommendedName>
</protein>
<evidence type="ECO:0000256" key="1">
    <source>
        <dbReference type="SAM" id="Coils"/>
    </source>
</evidence>
<reference evidence="3" key="1">
    <citation type="journal article" date="2006" name="PLoS Biol.">
        <title>Macronuclear genome sequence of the ciliate Tetrahymena thermophila, a model eukaryote.</title>
        <authorList>
            <person name="Eisen J.A."/>
            <person name="Coyne R.S."/>
            <person name="Wu M."/>
            <person name="Wu D."/>
            <person name="Thiagarajan M."/>
            <person name="Wortman J.R."/>
            <person name="Badger J.H."/>
            <person name="Ren Q."/>
            <person name="Amedeo P."/>
            <person name="Jones K.M."/>
            <person name="Tallon L.J."/>
            <person name="Delcher A.L."/>
            <person name="Salzberg S.L."/>
            <person name="Silva J.C."/>
            <person name="Haas B.J."/>
            <person name="Majoros W.H."/>
            <person name="Farzad M."/>
            <person name="Carlton J.M."/>
            <person name="Smith R.K. Jr."/>
            <person name="Garg J."/>
            <person name="Pearlman R.E."/>
            <person name="Karrer K.M."/>
            <person name="Sun L."/>
            <person name="Manning G."/>
            <person name="Elde N.C."/>
            <person name="Turkewitz A.P."/>
            <person name="Asai D.J."/>
            <person name="Wilkes D.E."/>
            <person name="Wang Y."/>
            <person name="Cai H."/>
            <person name="Collins K."/>
            <person name="Stewart B.A."/>
            <person name="Lee S.R."/>
            <person name="Wilamowska K."/>
            <person name="Weinberg Z."/>
            <person name="Ruzzo W.L."/>
            <person name="Wloga D."/>
            <person name="Gaertig J."/>
            <person name="Frankel J."/>
            <person name="Tsao C.-C."/>
            <person name="Gorovsky M.A."/>
            <person name="Keeling P.J."/>
            <person name="Waller R.F."/>
            <person name="Patron N.J."/>
            <person name="Cherry J.M."/>
            <person name="Stover N.A."/>
            <person name="Krieger C.J."/>
            <person name="del Toro C."/>
            <person name="Ryder H.F."/>
            <person name="Williamson S.C."/>
            <person name="Barbeau R.A."/>
            <person name="Hamilton E.P."/>
            <person name="Orias E."/>
        </authorList>
    </citation>
    <scope>NUCLEOTIDE SEQUENCE [LARGE SCALE GENOMIC DNA]</scope>
    <source>
        <strain evidence="3">SB210</strain>
    </source>
</reference>
<dbReference type="InParanoid" id="Q22M10"/>